<sequence length="479" mass="54258">MSEPSVNNSDTSSTAAVVIHESYPQPAATEFDGMDEIKFHHPGYPPPHDILFILPRLDRSSSLQGVHHGTALTACQIIANNAFDGYLAKDREGCERVDSNLDFNHLLTESNYWFFVASTPSNLNPYPIVPSFQDWAFPHQRIPRWPQPKHTANSNIIDHRCIITQTAGFINQAHLIPAAEKKWFEINAMSQYGSHRDINQKHNKIALRHDLHFAFDTHLFAIVPKNNHYVAHQLHATETSTMEFAFAYHNYKVVQQPRNVTPEFLFARFARAILMLIKPFIAQAPINRYVSRFRAVNNENGGSNEYNIKSEWLSPEQLADQYGGGGTKSASPSKRKRNGEGNSDNGDNSDTEDEWYKENVAVLLEGDRGRPRKRRWDDQQGQEYEEDNDNSDTEGEWYEKNVAVALEGDRGRSRKRRCDDSRHNNSQPPSLSTSISSIQSCTDLERETTSYSGARAAFDIAVVDKSEDSRVVADFGQSS</sequence>
<comment type="caution">
    <text evidence="1">The sequence shown here is derived from an EMBL/GenBank/DDBJ whole genome shotgun (WGS) entry which is preliminary data.</text>
</comment>
<dbReference type="EMBL" id="JAPDGR010000606">
    <property type="protein sequence ID" value="KAJ2988785.1"/>
    <property type="molecule type" value="Genomic_DNA"/>
</dbReference>
<gene>
    <name evidence="1" type="ORF">NUW58_g3796</name>
</gene>
<evidence type="ECO:0000313" key="2">
    <source>
        <dbReference type="Proteomes" id="UP001143856"/>
    </source>
</evidence>
<protein>
    <submittedName>
        <fullName evidence="1">Uncharacterized protein</fullName>
    </submittedName>
</protein>
<name>A0ACC1PAY2_9PEZI</name>
<evidence type="ECO:0000313" key="1">
    <source>
        <dbReference type="EMBL" id="KAJ2988785.1"/>
    </source>
</evidence>
<proteinExistence type="predicted"/>
<reference evidence="1" key="1">
    <citation type="submission" date="2022-10" db="EMBL/GenBank/DDBJ databases">
        <title>Genome Sequence of Xylaria curta.</title>
        <authorList>
            <person name="Buettner E."/>
        </authorList>
    </citation>
    <scope>NUCLEOTIDE SEQUENCE</scope>
    <source>
        <strain evidence="1">Babe10</strain>
    </source>
</reference>
<keyword evidence="2" id="KW-1185">Reference proteome</keyword>
<dbReference type="Proteomes" id="UP001143856">
    <property type="component" value="Unassembled WGS sequence"/>
</dbReference>
<accession>A0ACC1PAY2</accession>
<organism evidence="1 2">
    <name type="scientific">Xylaria curta</name>
    <dbReference type="NCBI Taxonomy" id="42375"/>
    <lineage>
        <taxon>Eukaryota</taxon>
        <taxon>Fungi</taxon>
        <taxon>Dikarya</taxon>
        <taxon>Ascomycota</taxon>
        <taxon>Pezizomycotina</taxon>
        <taxon>Sordariomycetes</taxon>
        <taxon>Xylariomycetidae</taxon>
        <taxon>Xylariales</taxon>
        <taxon>Xylariaceae</taxon>
        <taxon>Xylaria</taxon>
    </lineage>
</organism>